<keyword evidence="3" id="KW-1185">Reference proteome</keyword>
<dbReference type="Proteomes" id="UP000823775">
    <property type="component" value="Unassembled WGS sequence"/>
</dbReference>
<proteinExistence type="predicted"/>
<organism evidence="2 3">
    <name type="scientific">Datura stramonium</name>
    <name type="common">Jimsonweed</name>
    <name type="synonym">Common thornapple</name>
    <dbReference type="NCBI Taxonomy" id="4076"/>
    <lineage>
        <taxon>Eukaryota</taxon>
        <taxon>Viridiplantae</taxon>
        <taxon>Streptophyta</taxon>
        <taxon>Embryophyta</taxon>
        <taxon>Tracheophyta</taxon>
        <taxon>Spermatophyta</taxon>
        <taxon>Magnoliopsida</taxon>
        <taxon>eudicotyledons</taxon>
        <taxon>Gunneridae</taxon>
        <taxon>Pentapetalae</taxon>
        <taxon>asterids</taxon>
        <taxon>lamiids</taxon>
        <taxon>Solanales</taxon>
        <taxon>Solanaceae</taxon>
        <taxon>Solanoideae</taxon>
        <taxon>Datureae</taxon>
        <taxon>Datura</taxon>
    </lineage>
</organism>
<dbReference type="EMBL" id="JACEIK010002479">
    <property type="protein sequence ID" value="MCD9561445.1"/>
    <property type="molecule type" value="Genomic_DNA"/>
</dbReference>
<protein>
    <submittedName>
        <fullName evidence="2">Uncharacterized protein</fullName>
    </submittedName>
</protein>
<accession>A0ABS8US40</accession>
<reference evidence="2 3" key="1">
    <citation type="journal article" date="2021" name="BMC Genomics">
        <title>Datura genome reveals duplications of psychoactive alkaloid biosynthetic genes and high mutation rate following tissue culture.</title>
        <authorList>
            <person name="Rajewski A."/>
            <person name="Carter-House D."/>
            <person name="Stajich J."/>
            <person name="Litt A."/>
        </authorList>
    </citation>
    <scope>NUCLEOTIDE SEQUENCE [LARGE SCALE GENOMIC DNA]</scope>
    <source>
        <strain evidence="2">AR-01</strain>
    </source>
</reference>
<feature type="region of interest" description="Disordered" evidence="1">
    <location>
        <begin position="87"/>
        <end position="109"/>
    </location>
</feature>
<evidence type="ECO:0000256" key="1">
    <source>
        <dbReference type="SAM" id="MobiDB-lite"/>
    </source>
</evidence>
<sequence length="122" mass="13880">MVRDNKFSARDKSVVDVSFREYLFLYAQLFKSISPASPLMVPDRGGFRVDMNPEPSKTDSAELAHDVSEAVDHNGMVNSIETKVEVESTNPGVMHQPVRKSEKGPKTPFWMQDYMRSKKENK</sequence>
<name>A0ABS8US40_DATST</name>
<gene>
    <name evidence="2" type="ORF">HAX54_020556</name>
</gene>
<evidence type="ECO:0000313" key="3">
    <source>
        <dbReference type="Proteomes" id="UP000823775"/>
    </source>
</evidence>
<evidence type="ECO:0000313" key="2">
    <source>
        <dbReference type="EMBL" id="MCD9561445.1"/>
    </source>
</evidence>
<comment type="caution">
    <text evidence="2">The sequence shown here is derived from an EMBL/GenBank/DDBJ whole genome shotgun (WGS) entry which is preliminary data.</text>
</comment>